<keyword evidence="2" id="KW-1185">Reference proteome</keyword>
<protein>
    <submittedName>
        <fullName evidence="1">Uncharacterized protein</fullName>
    </submittedName>
</protein>
<feature type="non-terminal residue" evidence="1">
    <location>
        <position position="124"/>
    </location>
</feature>
<dbReference type="AlphaFoldDB" id="A0AAD8AGB7"/>
<organism evidence="1 2">
    <name type="scientific">Diploptera punctata</name>
    <name type="common">Pacific beetle cockroach</name>
    <dbReference type="NCBI Taxonomy" id="6984"/>
    <lineage>
        <taxon>Eukaryota</taxon>
        <taxon>Metazoa</taxon>
        <taxon>Ecdysozoa</taxon>
        <taxon>Arthropoda</taxon>
        <taxon>Hexapoda</taxon>
        <taxon>Insecta</taxon>
        <taxon>Pterygota</taxon>
        <taxon>Neoptera</taxon>
        <taxon>Polyneoptera</taxon>
        <taxon>Dictyoptera</taxon>
        <taxon>Blattodea</taxon>
        <taxon>Blaberoidea</taxon>
        <taxon>Blaberidae</taxon>
        <taxon>Diplopterinae</taxon>
        <taxon>Diploptera</taxon>
    </lineage>
</organism>
<accession>A0AAD8AGB7</accession>
<gene>
    <name evidence="1" type="ORF">L9F63_026830</name>
</gene>
<name>A0AAD8AGB7_DIPPU</name>
<feature type="non-terminal residue" evidence="1">
    <location>
        <position position="1"/>
    </location>
</feature>
<reference evidence="1" key="2">
    <citation type="submission" date="2023-05" db="EMBL/GenBank/DDBJ databases">
        <authorList>
            <person name="Fouks B."/>
        </authorList>
    </citation>
    <scope>NUCLEOTIDE SEQUENCE</scope>
    <source>
        <strain evidence="1">Stay&amp;Tobe</strain>
        <tissue evidence="1">Testes</tissue>
    </source>
</reference>
<dbReference type="EMBL" id="JASPKZ010001409">
    <property type="protein sequence ID" value="KAJ9598066.1"/>
    <property type="molecule type" value="Genomic_DNA"/>
</dbReference>
<dbReference type="Proteomes" id="UP001233999">
    <property type="component" value="Unassembled WGS sequence"/>
</dbReference>
<reference evidence="1" key="1">
    <citation type="journal article" date="2023" name="IScience">
        <title>Live-bearing cockroach genome reveals convergent evolutionary mechanisms linked to viviparity in insects and beyond.</title>
        <authorList>
            <person name="Fouks B."/>
            <person name="Harrison M.C."/>
            <person name="Mikhailova A.A."/>
            <person name="Marchal E."/>
            <person name="English S."/>
            <person name="Carruthers M."/>
            <person name="Jennings E.C."/>
            <person name="Chiamaka E.L."/>
            <person name="Frigard R.A."/>
            <person name="Pippel M."/>
            <person name="Attardo G.M."/>
            <person name="Benoit J.B."/>
            <person name="Bornberg-Bauer E."/>
            <person name="Tobe S.S."/>
        </authorList>
    </citation>
    <scope>NUCLEOTIDE SEQUENCE</scope>
    <source>
        <strain evidence="1">Stay&amp;Tobe</strain>
    </source>
</reference>
<sequence>GKASHSGFRVVEISVSTIFITNVTVVHTKSNRESVSGRTGRCGEHNSFEVTNYSFFPEKKIVFSFPVCRYSNKTLAEFFKELIEFSYIYTLCINYYKAKARNVAVTSYKPTPPKLGFFCLYLLV</sequence>
<evidence type="ECO:0000313" key="2">
    <source>
        <dbReference type="Proteomes" id="UP001233999"/>
    </source>
</evidence>
<proteinExistence type="predicted"/>
<comment type="caution">
    <text evidence="1">The sequence shown here is derived from an EMBL/GenBank/DDBJ whole genome shotgun (WGS) entry which is preliminary data.</text>
</comment>
<evidence type="ECO:0000313" key="1">
    <source>
        <dbReference type="EMBL" id="KAJ9598066.1"/>
    </source>
</evidence>